<keyword evidence="2" id="KW-0349">Heme</keyword>
<evidence type="ECO:0000256" key="3">
    <source>
        <dbReference type="ARBA" id="ARBA00022723"/>
    </source>
</evidence>
<reference evidence="8" key="1">
    <citation type="submission" date="2018-05" db="EMBL/GenBank/DDBJ databases">
        <authorList>
            <person name="Lanie J.A."/>
            <person name="Ng W.-L."/>
            <person name="Kazmierczak K.M."/>
            <person name="Andrzejewski T.M."/>
            <person name="Davidsen T.M."/>
            <person name="Wayne K.J."/>
            <person name="Tettelin H."/>
            <person name="Glass J.I."/>
            <person name="Rusch D."/>
            <person name="Podicherti R."/>
            <person name="Tsui H.-C.T."/>
            <person name="Winkler M.E."/>
        </authorList>
    </citation>
    <scope>NUCLEOTIDE SEQUENCE</scope>
</reference>
<evidence type="ECO:0000256" key="5">
    <source>
        <dbReference type="ARBA" id="ARBA00023004"/>
    </source>
</evidence>
<keyword evidence="6" id="KW-0503">Monooxygenase</keyword>
<comment type="similarity">
    <text evidence="1">Belongs to the cytochrome P450 family.</text>
</comment>
<dbReference type="PANTHER" id="PTHR46696:SF4">
    <property type="entry name" value="BIOTIN BIOSYNTHESIS CYTOCHROME P450"/>
    <property type="match status" value="1"/>
</dbReference>
<dbReference type="PRINTS" id="PR00359">
    <property type="entry name" value="BP450"/>
</dbReference>
<keyword evidence="4" id="KW-0560">Oxidoreductase</keyword>
<gene>
    <name evidence="8" type="ORF">METZ01_LOCUS13276</name>
</gene>
<dbReference type="GO" id="GO:0006707">
    <property type="term" value="P:cholesterol catabolic process"/>
    <property type="evidence" value="ECO:0007669"/>
    <property type="project" value="TreeGrafter"/>
</dbReference>
<dbReference type="GO" id="GO:0036199">
    <property type="term" value="F:cholest-4-en-3-one 26-monooxygenase activity"/>
    <property type="evidence" value="ECO:0007669"/>
    <property type="project" value="TreeGrafter"/>
</dbReference>
<evidence type="ECO:0000256" key="2">
    <source>
        <dbReference type="ARBA" id="ARBA00022617"/>
    </source>
</evidence>
<name>A0A381P0K3_9ZZZZ</name>
<dbReference type="InterPro" id="IPR001128">
    <property type="entry name" value="Cyt_P450"/>
</dbReference>
<evidence type="ECO:0000256" key="1">
    <source>
        <dbReference type="ARBA" id="ARBA00010617"/>
    </source>
</evidence>
<dbReference type="EMBL" id="UINC01000743">
    <property type="protein sequence ID" value="SUZ60422.1"/>
    <property type="molecule type" value="Genomic_DNA"/>
</dbReference>
<accession>A0A381P0K3</accession>
<evidence type="ECO:0000256" key="7">
    <source>
        <dbReference type="SAM" id="MobiDB-lite"/>
    </source>
</evidence>
<dbReference type="InterPro" id="IPR002397">
    <property type="entry name" value="Cyt_P450_B"/>
</dbReference>
<dbReference type="GO" id="GO:0020037">
    <property type="term" value="F:heme binding"/>
    <property type="evidence" value="ECO:0007669"/>
    <property type="project" value="InterPro"/>
</dbReference>
<dbReference type="SUPFAM" id="SSF48264">
    <property type="entry name" value="Cytochrome P450"/>
    <property type="match status" value="1"/>
</dbReference>
<organism evidence="8">
    <name type="scientific">marine metagenome</name>
    <dbReference type="NCBI Taxonomy" id="408172"/>
    <lineage>
        <taxon>unclassified sequences</taxon>
        <taxon>metagenomes</taxon>
        <taxon>ecological metagenomes</taxon>
    </lineage>
</organism>
<dbReference type="Gene3D" id="1.10.630.10">
    <property type="entry name" value="Cytochrome P450"/>
    <property type="match status" value="1"/>
</dbReference>
<proteinExistence type="inferred from homology"/>
<dbReference type="FunFam" id="1.10.630.10:FF:000018">
    <property type="entry name" value="Cytochrome P450 monooxygenase"/>
    <property type="match status" value="1"/>
</dbReference>
<dbReference type="GO" id="GO:0005506">
    <property type="term" value="F:iron ion binding"/>
    <property type="evidence" value="ECO:0007669"/>
    <property type="project" value="InterPro"/>
</dbReference>
<dbReference type="PANTHER" id="PTHR46696">
    <property type="entry name" value="P450, PUTATIVE (EUROFUNG)-RELATED"/>
    <property type="match status" value="1"/>
</dbReference>
<keyword evidence="3" id="KW-0479">Metal-binding</keyword>
<feature type="region of interest" description="Disordered" evidence="7">
    <location>
        <begin position="1"/>
        <end position="22"/>
    </location>
</feature>
<evidence type="ECO:0000256" key="6">
    <source>
        <dbReference type="ARBA" id="ARBA00023033"/>
    </source>
</evidence>
<protein>
    <recommendedName>
        <fullName evidence="9">Cytochrome P450</fullName>
    </recommendedName>
</protein>
<keyword evidence="5" id="KW-0408">Iron</keyword>
<dbReference type="GO" id="GO:0008395">
    <property type="term" value="F:steroid hydroxylase activity"/>
    <property type="evidence" value="ECO:0007669"/>
    <property type="project" value="TreeGrafter"/>
</dbReference>
<evidence type="ECO:0000256" key="4">
    <source>
        <dbReference type="ARBA" id="ARBA00023002"/>
    </source>
</evidence>
<evidence type="ECO:0008006" key="9">
    <source>
        <dbReference type="Google" id="ProtNLM"/>
    </source>
</evidence>
<evidence type="ECO:0000313" key="8">
    <source>
        <dbReference type="EMBL" id="SUZ60422.1"/>
    </source>
</evidence>
<dbReference type="Pfam" id="PF00067">
    <property type="entry name" value="p450"/>
    <property type="match status" value="1"/>
</dbReference>
<dbReference type="AlphaFoldDB" id="A0A381P0K3"/>
<dbReference type="InterPro" id="IPR036396">
    <property type="entry name" value="Cyt_P450_sf"/>
</dbReference>
<dbReference type="CDD" id="cd11033">
    <property type="entry name" value="CYP142-like"/>
    <property type="match status" value="1"/>
</dbReference>
<sequence length="422" mass="48205">MTPIARHPWTPDSDDGHADLASHDTWVDGTPYATFQRLRDEDPVAWVDEVDGAGFWTITRHADVIELNRRCEDFTSYQGIRLEEMDAEETEARRTMMELDPPDHTRLRRLVNRGFTRQTVESYEEPIRELTAGILDEALALGEFDFVGEVARVLPMRMLGRLLGVPDEHAEQLVDWGDQLLSNSDPEYTDHVVDQVDTDEFRLIPFRSPAGLEVFGYAQKAAAERRGCPRDDVISRLLAPTTDGAPLNDLEFNNFFALLVAAGNDTTRYSLTEGLRALVDHPVQMQALRDEPALVETAVEEILRWTTVTTHFRRTATSDQELHDRTIRTGDKVVLWWTAANYDERKFDDPYRFDLRRDPNDHVAFGRNGPHLCLGAWLARMEIRVTLQELLAKTNDIQIVDKSDRLRSNLISGTKHLTVRVT</sequence>